<evidence type="ECO:0000256" key="2">
    <source>
        <dbReference type="ARBA" id="ARBA00022670"/>
    </source>
</evidence>
<dbReference type="Gene3D" id="2.40.70.10">
    <property type="entry name" value="Acid Proteases"/>
    <property type="match status" value="2"/>
</dbReference>
<keyword evidence="3" id="KW-0064">Aspartyl protease</keyword>
<dbReference type="FunFam" id="2.40.70.10:FF:000024">
    <property type="entry name" value="Endothiapepsin"/>
    <property type="match status" value="1"/>
</dbReference>
<keyword evidence="6" id="KW-1015">Disulfide bond</keyword>
<dbReference type="GO" id="GO:0006508">
    <property type="term" value="P:proteolysis"/>
    <property type="evidence" value="ECO:0007669"/>
    <property type="project" value="UniProtKB-KW"/>
</dbReference>
<keyword evidence="7" id="KW-0732">Signal</keyword>
<dbReference type="SUPFAM" id="SSF50630">
    <property type="entry name" value="Acid proteases"/>
    <property type="match status" value="1"/>
</dbReference>
<reference evidence="9" key="2">
    <citation type="submission" date="2023-05" db="EMBL/GenBank/DDBJ databases">
        <authorList>
            <consortium name="Lawrence Berkeley National Laboratory"/>
            <person name="Steindorff A."/>
            <person name="Hensen N."/>
            <person name="Bonometti L."/>
            <person name="Westerberg I."/>
            <person name="Brannstrom I.O."/>
            <person name="Guillou S."/>
            <person name="Cros-Aarteil S."/>
            <person name="Calhoun S."/>
            <person name="Haridas S."/>
            <person name="Kuo A."/>
            <person name="Mondo S."/>
            <person name="Pangilinan J."/>
            <person name="Riley R."/>
            <person name="Labutti K."/>
            <person name="Andreopoulos B."/>
            <person name="Lipzen A."/>
            <person name="Chen C."/>
            <person name="Yanf M."/>
            <person name="Daum C."/>
            <person name="Ng V."/>
            <person name="Clum A."/>
            <person name="Ohm R."/>
            <person name="Martin F."/>
            <person name="Silar P."/>
            <person name="Natvig D."/>
            <person name="Lalanne C."/>
            <person name="Gautier V."/>
            <person name="Ament-Velasquez S.L."/>
            <person name="Kruys A."/>
            <person name="Hutchinson M.I."/>
            <person name="Powell A.J."/>
            <person name="Barry K."/>
            <person name="Miller A.N."/>
            <person name="Grigoriev I.V."/>
            <person name="Debuchy R."/>
            <person name="Gladieux P."/>
            <person name="Thoren M.H."/>
            <person name="Johannesson H."/>
        </authorList>
    </citation>
    <scope>NUCLEOTIDE SEQUENCE</scope>
    <source>
        <strain evidence="9">CBS 757.83</strain>
    </source>
</reference>
<keyword evidence="4" id="KW-0378">Hydrolase</keyword>
<evidence type="ECO:0000256" key="7">
    <source>
        <dbReference type="SAM" id="SignalP"/>
    </source>
</evidence>
<feature type="disulfide bond" evidence="6">
    <location>
        <begin position="338"/>
        <end position="375"/>
    </location>
</feature>
<comment type="similarity">
    <text evidence="1">Belongs to the peptidase A1 family.</text>
</comment>
<organism evidence="9 10">
    <name type="scientific">Parathielavia hyrcaniae</name>
    <dbReference type="NCBI Taxonomy" id="113614"/>
    <lineage>
        <taxon>Eukaryota</taxon>
        <taxon>Fungi</taxon>
        <taxon>Dikarya</taxon>
        <taxon>Ascomycota</taxon>
        <taxon>Pezizomycotina</taxon>
        <taxon>Sordariomycetes</taxon>
        <taxon>Sordariomycetidae</taxon>
        <taxon>Sordariales</taxon>
        <taxon>Chaetomiaceae</taxon>
        <taxon>Parathielavia</taxon>
    </lineage>
</organism>
<dbReference type="InterPro" id="IPR021109">
    <property type="entry name" value="Peptidase_aspartic_dom_sf"/>
</dbReference>
<dbReference type="InterPro" id="IPR033121">
    <property type="entry name" value="PEPTIDASE_A1"/>
</dbReference>
<dbReference type="AlphaFoldDB" id="A0AAN6PT16"/>
<feature type="active site" evidence="5">
    <location>
        <position position="118"/>
    </location>
</feature>
<dbReference type="PROSITE" id="PS51767">
    <property type="entry name" value="PEPTIDASE_A1"/>
    <property type="match status" value="1"/>
</dbReference>
<evidence type="ECO:0000256" key="5">
    <source>
        <dbReference type="PIRSR" id="PIRSR601461-1"/>
    </source>
</evidence>
<sequence>MHSNLILIAALLALVNGLPWALYPPPDSSEVDRPGTVSLRQVQNPNFVRNGPIQLAKIYHKYKAPLPNDLSTAVERIRNSLGKRPTGSAETNPQEHDIEYLTPVSIGTPPQVLNLDFDTGSADLWVFSSETSKSAVNGQTIYDPAKSSTAKKMQGYSWQIAYGDDSSARGDVYTDAVTIGGLTVSSQAVEVAKTVSDAFTSDSDLDGLLGLGFSTLNTVEPVQQKTFFEKARPELDAPVFTADLRAGAPGHFNFGFIDPGAYTGNITYAPVDNNIGWWVWTSSGYAVGSGAFTNTSSPSITDTGATLLLLPSSVVEDYYAQVTGSQYDHFLGGYTLPCNGSTPDFSFGVGDSGATITVPGRYIEYAPTSTSGKTCFGGIQADDGIGFSIYGDIALKAAFVVFDAGNMQLGWASKPLNT</sequence>
<feature type="domain" description="Peptidase A1" evidence="8">
    <location>
        <begin position="100"/>
        <end position="412"/>
    </location>
</feature>
<evidence type="ECO:0000313" key="10">
    <source>
        <dbReference type="Proteomes" id="UP001305647"/>
    </source>
</evidence>
<comment type="caution">
    <text evidence="9">The sequence shown here is derived from an EMBL/GenBank/DDBJ whole genome shotgun (WGS) entry which is preliminary data.</text>
</comment>
<dbReference type="EMBL" id="MU863675">
    <property type="protein sequence ID" value="KAK4097427.1"/>
    <property type="molecule type" value="Genomic_DNA"/>
</dbReference>
<protein>
    <submittedName>
        <fullName evidence="9">Asp-domain-containing protein</fullName>
    </submittedName>
</protein>
<evidence type="ECO:0000256" key="3">
    <source>
        <dbReference type="ARBA" id="ARBA00022750"/>
    </source>
</evidence>
<accession>A0AAN6PT16</accession>
<dbReference type="Pfam" id="PF00026">
    <property type="entry name" value="Asp"/>
    <property type="match status" value="1"/>
</dbReference>
<dbReference type="Proteomes" id="UP001305647">
    <property type="component" value="Unassembled WGS sequence"/>
</dbReference>
<feature type="chain" id="PRO_5042911895" evidence="7">
    <location>
        <begin position="18"/>
        <end position="418"/>
    </location>
</feature>
<dbReference type="CDD" id="cd06097">
    <property type="entry name" value="Aspergillopepsin_like"/>
    <property type="match status" value="1"/>
</dbReference>
<dbReference type="PANTHER" id="PTHR47966">
    <property type="entry name" value="BETA-SITE APP-CLEAVING ENZYME, ISOFORM A-RELATED"/>
    <property type="match status" value="1"/>
</dbReference>
<evidence type="ECO:0000256" key="6">
    <source>
        <dbReference type="PIRSR" id="PIRSR601461-2"/>
    </source>
</evidence>
<gene>
    <name evidence="9" type="ORF">N658DRAFT_561766</name>
</gene>
<keyword evidence="2" id="KW-0645">Protease</keyword>
<dbReference type="InterPro" id="IPR001461">
    <property type="entry name" value="Aspartic_peptidase_A1"/>
</dbReference>
<dbReference type="PANTHER" id="PTHR47966:SF2">
    <property type="entry name" value="ASPERGILLOPEPSIN-1-RELATED"/>
    <property type="match status" value="1"/>
</dbReference>
<dbReference type="PRINTS" id="PR00792">
    <property type="entry name" value="PEPSIN"/>
</dbReference>
<reference evidence="9" key="1">
    <citation type="journal article" date="2023" name="Mol. Phylogenet. Evol.">
        <title>Genome-scale phylogeny and comparative genomics of the fungal order Sordariales.</title>
        <authorList>
            <person name="Hensen N."/>
            <person name="Bonometti L."/>
            <person name="Westerberg I."/>
            <person name="Brannstrom I.O."/>
            <person name="Guillou S."/>
            <person name="Cros-Aarteil S."/>
            <person name="Calhoun S."/>
            <person name="Haridas S."/>
            <person name="Kuo A."/>
            <person name="Mondo S."/>
            <person name="Pangilinan J."/>
            <person name="Riley R."/>
            <person name="LaButti K."/>
            <person name="Andreopoulos B."/>
            <person name="Lipzen A."/>
            <person name="Chen C."/>
            <person name="Yan M."/>
            <person name="Daum C."/>
            <person name="Ng V."/>
            <person name="Clum A."/>
            <person name="Steindorff A."/>
            <person name="Ohm R.A."/>
            <person name="Martin F."/>
            <person name="Silar P."/>
            <person name="Natvig D.O."/>
            <person name="Lalanne C."/>
            <person name="Gautier V."/>
            <person name="Ament-Velasquez S.L."/>
            <person name="Kruys A."/>
            <person name="Hutchinson M.I."/>
            <person name="Powell A.J."/>
            <person name="Barry K."/>
            <person name="Miller A.N."/>
            <person name="Grigoriev I.V."/>
            <person name="Debuchy R."/>
            <person name="Gladieux P."/>
            <person name="Hiltunen Thoren M."/>
            <person name="Johannesson H."/>
        </authorList>
    </citation>
    <scope>NUCLEOTIDE SEQUENCE</scope>
    <source>
        <strain evidence="9">CBS 757.83</strain>
    </source>
</reference>
<dbReference type="InterPro" id="IPR034163">
    <property type="entry name" value="Aspergillopepsin-like_cat_dom"/>
</dbReference>
<evidence type="ECO:0000313" key="9">
    <source>
        <dbReference type="EMBL" id="KAK4097427.1"/>
    </source>
</evidence>
<dbReference type="FunFam" id="2.40.70.10:FF:000026">
    <property type="entry name" value="Endothiapepsin"/>
    <property type="match status" value="1"/>
</dbReference>
<evidence type="ECO:0000256" key="1">
    <source>
        <dbReference type="ARBA" id="ARBA00007447"/>
    </source>
</evidence>
<evidence type="ECO:0000256" key="4">
    <source>
        <dbReference type="ARBA" id="ARBA00022801"/>
    </source>
</evidence>
<evidence type="ECO:0000259" key="8">
    <source>
        <dbReference type="PROSITE" id="PS51767"/>
    </source>
</evidence>
<keyword evidence="10" id="KW-1185">Reference proteome</keyword>
<feature type="active site" evidence="5">
    <location>
        <position position="302"/>
    </location>
</feature>
<proteinExistence type="inferred from homology"/>
<dbReference type="GO" id="GO:0004190">
    <property type="term" value="F:aspartic-type endopeptidase activity"/>
    <property type="evidence" value="ECO:0007669"/>
    <property type="project" value="UniProtKB-KW"/>
</dbReference>
<name>A0AAN6PT16_9PEZI</name>
<feature type="signal peptide" evidence="7">
    <location>
        <begin position="1"/>
        <end position="17"/>
    </location>
</feature>